<evidence type="ECO:0000313" key="2">
    <source>
        <dbReference type="Proteomes" id="UP000828048"/>
    </source>
</evidence>
<accession>A0ACB7YGJ6</accession>
<name>A0ACB7YGJ6_9ERIC</name>
<dbReference type="Proteomes" id="UP000828048">
    <property type="component" value="Chromosome 8"/>
</dbReference>
<protein>
    <submittedName>
        <fullName evidence="1">Uncharacterized protein</fullName>
    </submittedName>
</protein>
<evidence type="ECO:0000313" key="1">
    <source>
        <dbReference type="EMBL" id="KAH7852772.1"/>
    </source>
</evidence>
<keyword evidence="2" id="KW-1185">Reference proteome</keyword>
<gene>
    <name evidence="1" type="ORF">Vadar_029080</name>
</gene>
<dbReference type="EMBL" id="CM037158">
    <property type="protein sequence ID" value="KAH7852772.1"/>
    <property type="molecule type" value="Genomic_DNA"/>
</dbReference>
<organism evidence="1 2">
    <name type="scientific">Vaccinium darrowii</name>
    <dbReference type="NCBI Taxonomy" id="229202"/>
    <lineage>
        <taxon>Eukaryota</taxon>
        <taxon>Viridiplantae</taxon>
        <taxon>Streptophyta</taxon>
        <taxon>Embryophyta</taxon>
        <taxon>Tracheophyta</taxon>
        <taxon>Spermatophyta</taxon>
        <taxon>Magnoliopsida</taxon>
        <taxon>eudicotyledons</taxon>
        <taxon>Gunneridae</taxon>
        <taxon>Pentapetalae</taxon>
        <taxon>asterids</taxon>
        <taxon>Ericales</taxon>
        <taxon>Ericaceae</taxon>
        <taxon>Vaccinioideae</taxon>
        <taxon>Vaccinieae</taxon>
        <taxon>Vaccinium</taxon>
    </lineage>
</organism>
<proteinExistence type="predicted"/>
<comment type="caution">
    <text evidence="1">The sequence shown here is derived from an EMBL/GenBank/DDBJ whole genome shotgun (WGS) entry which is preliminary data.</text>
</comment>
<sequence>MACYYGNDAHSVDRKSWFQRQTPDNVVLGLILANVAVFMLWRFADPQFMLKNFTIGRVFGTEFLLKLYLSGAVVGSIFYLVHHAFMALSSKNGQNPSRTAGLGSSGAVIERSRASSYIPLSESYYLGRLYPTSSCYVRGDLSYWKRYSANITGMFFL</sequence>
<reference evidence="1 2" key="1">
    <citation type="journal article" date="2021" name="Hortic Res">
        <title>High-quality reference genome and annotation aids understanding of berry development for evergreen blueberry (Vaccinium darrowii).</title>
        <authorList>
            <person name="Yu J."/>
            <person name="Hulse-Kemp A.M."/>
            <person name="Babiker E."/>
            <person name="Staton M."/>
        </authorList>
    </citation>
    <scope>NUCLEOTIDE SEQUENCE [LARGE SCALE GENOMIC DNA]</scope>
    <source>
        <strain evidence="2">cv. NJ 8807/NJ 8810</strain>
        <tissue evidence="1">Young leaf</tissue>
    </source>
</reference>